<dbReference type="AlphaFoldDB" id="A0A9W8HAC8"/>
<keyword evidence="2 12" id="KW-0240">DNA-directed RNA polymerase</keyword>
<dbReference type="GO" id="GO:0006351">
    <property type="term" value="P:DNA-templated transcription"/>
    <property type="evidence" value="ECO:0007669"/>
    <property type="project" value="InterPro"/>
</dbReference>
<dbReference type="HAMAP" id="MF_00615">
    <property type="entry name" value="RNApol_arch_Rpo12"/>
    <property type="match status" value="1"/>
</dbReference>
<keyword evidence="4" id="KW-0808">Transferase</keyword>
<keyword evidence="13" id="KW-1185">Reference proteome</keyword>
<keyword evidence="6" id="KW-0479">Metal-binding</keyword>
<dbReference type="GO" id="GO:0005736">
    <property type="term" value="C:RNA polymerase I complex"/>
    <property type="evidence" value="ECO:0007669"/>
    <property type="project" value="TreeGrafter"/>
</dbReference>
<keyword evidence="5" id="KW-0548">Nucleotidyltransferase</keyword>
<dbReference type="OrthoDB" id="5585087at2759"/>
<evidence type="ECO:0000313" key="12">
    <source>
        <dbReference type="EMBL" id="KAJ2781895.1"/>
    </source>
</evidence>
<dbReference type="PANTHER" id="PTHR12056:SF2">
    <property type="entry name" value="GEO11084P1"/>
    <property type="match status" value="1"/>
</dbReference>
<dbReference type="GO" id="GO:0003677">
    <property type="term" value="F:DNA binding"/>
    <property type="evidence" value="ECO:0007669"/>
    <property type="project" value="InterPro"/>
</dbReference>
<evidence type="ECO:0000256" key="7">
    <source>
        <dbReference type="ARBA" id="ARBA00022833"/>
    </source>
</evidence>
<comment type="similarity">
    <text evidence="10">Belongs to the archaeal Rpo12/eukaryotic RPC10 RNA polymerase subunit family.</text>
</comment>
<dbReference type="GO" id="GO:0008270">
    <property type="term" value="F:zinc ion binding"/>
    <property type="evidence" value="ECO:0007669"/>
    <property type="project" value="InterPro"/>
</dbReference>
<dbReference type="GO" id="GO:0005665">
    <property type="term" value="C:RNA polymerase II, core complex"/>
    <property type="evidence" value="ECO:0007669"/>
    <property type="project" value="TreeGrafter"/>
</dbReference>
<evidence type="ECO:0000256" key="10">
    <source>
        <dbReference type="ARBA" id="ARBA00025770"/>
    </source>
</evidence>
<accession>A0A9W8HAC8</accession>
<dbReference type="Proteomes" id="UP001140217">
    <property type="component" value="Unassembled WGS sequence"/>
</dbReference>
<dbReference type="SMART" id="SM00659">
    <property type="entry name" value="RPOLCX"/>
    <property type="match status" value="1"/>
</dbReference>
<evidence type="ECO:0000256" key="9">
    <source>
        <dbReference type="ARBA" id="ARBA00023242"/>
    </source>
</evidence>
<dbReference type="SUPFAM" id="SSF63393">
    <property type="entry name" value="RNA polymerase subunits"/>
    <property type="match status" value="1"/>
</dbReference>
<dbReference type="PANTHER" id="PTHR12056">
    <property type="entry name" value="DNA-DIRECTED RNA POLYMERASES I, II, AND III"/>
    <property type="match status" value="1"/>
</dbReference>
<dbReference type="InterPro" id="IPR029040">
    <property type="entry name" value="RPABC4/Spt4"/>
</dbReference>
<keyword evidence="9" id="KW-0539">Nucleus</keyword>
<evidence type="ECO:0000256" key="8">
    <source>
        <dbReference type="ARBA" id="ARBA00023163"/>
    </source>
</evidence>
<dbReference type="Gene3D" id="2.20.28.30">
    <property type="entry name" value="RNA polymerase ii, chain L"/>
    <property type="match status" value="1"/>
</dbReference>
<evidence type="ECO:0000256" key="11">
    <source>
        <dbReference type="SAM" id="MobiDB-lite"/>
    </source>
</evidence>
<evidence type="ECO:0000256" key="6">
    <source>
        <dbReference type="ARBA" id="ARBA00022723"/>
    </source>
</evidence>
<dbReference type="InterPro" id="IPR006591">
    <property type="entry name" value="RNAP_P/RPABC4"/>
</dbReference>
<dbReference type="Pfam" id="PF03604">
    <property type="entry name" value="Zn_ribbon_RPAB4"/>
    <property type="match status" value="1"/>
</dbReference>
<name>A0A9W8HAC8_9FUNG</name>
<comment type="subcellular location">
    <subcellularLocation>
        <location evidence="1">Nucleus</location>
    </subcellularLocation>
</comment>
<dbReference type="InterPro" id="IPR039747">
    <property type="entry name" value="RPABC4"/>
</dbReference>
<evidence type="ECO:0000313" key="13">
    <source>
        <dbReference type="Proteomes" id="UP001140217"/>
    </source>
</evidence>
<organism evidence="12 13">
    <name type="scientific">Coemansia javaensis</name>
    <dbReference type="NCBI Taxonomy" id="2761396"/>
    <lineage>
        <taxon>Eukaryota</taxon>
        <taxon>Fungi</taxon>
        <taxon>Fungi incertae sedis</taxon>
        <taxon>Zoopagomycota</taxon>
        <taxon>Kickxellomycotina</taxon>
        <taxon>Kickxellomycetes</taxon>
        <taxon>Kickxellales</taxon>
        <taxon>Kickxellaceae</taxon>
        <taxon>Coemansia</taxon>
    </lineage>
</organism>
<dbReference type="GO" id="GO:0005666">
    <property type="term" value="C:RNA polymerase III complex"/>
    <property type="evidence" value="ECO:0007669"/>
    <property type="project" value="TreeGrafter"/>
</dbReference>
<keyword evidence="7" id="KW-0862">Zinc</keyword>
<proteinExistence type="inferred from homology"/>
<evidence type="ECO:0000256" key="5">
    <source>
        <dbReference type="ARBA" id="ARBA00022695"/>
    </source>
</evidence>
<evidence type="ECO:0000256" key="1">
    <source>
        <dbReference type="ARBA" id="ARBA00004123"/>
    </source>
</evidence>
<protein>
    <submittedName>
        <fullName evidence="12">DNA-directed RNA polymerase core subunit rpc10</fullName>
    </submittedName>
</protein>
<dbReference type="EMBL" id="JANBUL010000089">
    <property type="protein sequence ID" value="KAJ2781895.1"/>
    <property type="molecule type" value="Genomic_DNA"/>
</dbReference>
<keyword evidence="3" id="KW-0963">Cytoplasm</keyword>
<comment type="caution">
    <text evidence="12">The sequence shown here is derived from an EMBL/GenBank/DDBJ whole genome shotgun (WGS) entry which is preliminary data.</text>
</comment>
<dbReference type="InterPro" id="IPR023464">
    <property type="entry name" value="Rpo12"/>
</dbReference>
<sequence length="70" mass="8120">MDGSRPHGMEPLPQFQGQAPAPKMRATSYDCMKCGKSNEIKIREPIRCFDCGYRILVKQRTKRMVQFEAR</sequence>
<evidence type="ECO:0000256" key="3">
    <source>
        <dbReference type="ARBA" id="ARBA00022490"/>
    </source>
</evidence>
<gene>
    <name evidence="12" type="primary">RPC10</name>
    <name evidence="12" type="ORF">H4R18_002601</name>
</gene>
<reference evidence="12" key="1">
    <citation type="submission" date="2022-07" db="EMBL/GenBank/DDBJ databases">
        <title>Phylogenomic reconstructions and comparative analyses of Kickxellomycotina fungi.</title>
        <authorList>
            <person name="Reynolds N.K."/>
            <person name="Stajich J.E."/>
            <person name="Barry K."/>
            <person name="Grigoriev I.V."/>
            <person name="Crous P."/>
            <person name="Smith M.E."/>
        </authorList>
    </citation>
    <scope>NUCLEOTIDE SEQUENCE</scope>
    <source>
        <strain evidence="12">NBRC 105414</strain>
    </source>
</reference>
<keyword evidence="8" id="KW-0804">Transcription</keyword>
<evidence type="ECO:0000256" key="2">
    <source>
        <dbReference type="ARBA" id="ARBA00022478"/>
    </source>
</evidence>
<evidence type="ECO:0000256" key="4">
    <source>
        <dbReference type="ARBA" id="ARBA00022679"/>
    </source>
</evidence>
<feature type="region of interest" description="Disordered" evidence="11">
    <location>
        <begin position="1"/>
        <end position="21"/>
    </location>
</feature>
<dbReference type="GO" id="GO:0003899">
    <property type="term" value="F:DNA-directed RNA polymerase activity"/>
    <property type="evidence" value="ECO:0007669"/>
    <property type="project" value="InterPro"/>
</dbReference>